<dbReference type="OrthoDB" id="386949at2759"/>
<dbReference type="GO" id="GO:0005829">
    <property type="term" value="C:cytosol"/>
    <property type="evidence" value="ECO:0007669"/>
    <property type="project" value="TreeGrafter"/>
</dbReference>
<comment type="caution">
    <text evidence="1">The sequence shown here is derived from an EMBL/GenBank/DDBJ whole genome shotgun (WGS) entry which is preliminary data.</text>
</comment>
<dbReference type="GO" id="GO:0000151">
    <property type="term" value="C:ubiquitin ligase complex"/>
    <property type="evidence" value="ECO:0007669"/>
    <property type="project" value="TreeGrafter"/>
</dbReference>
<organism evidence="1 2">
    <name type="scientific">Emergomyces africanus</name>
    <dbReference type="NCBI Taxonomy" id="1955775"/>
    <lineage>
        <taxon>Eukaryota</taxon>
        <taxon>Fungi</taxon>
        <taxon>Dikarya</taxon>
        <taxon>Ascomycota</taxon>
        <taxon>Pezizomycotina</taxon>
        <taxon>Eurotiomycetes</taxon>
        <taxon>Eurotiomycetidae</taxon>
        <taxon>Onygenales</taxon>
        <taxon>Ajellomycetaceae</taxon>
        <taxon>Emergomyces</taxon>
    </lineage>
</organism>
<dbReference type="Pfam" id="PF09814">
    <property type="entry name" value="HECT_2"/>
    <property type="match status" value="1"/>
</dbReference>
<proteinExistence type="predicted"/>
<dbReference type="EMBL" id="LGUA01000131">
    <property type="protein sequence ID" value="OAX83825.1"/>
    <property type="molecule type" value="Genomic_DNA"/>
</dbReference>
<dbReference type="AlphaFoldDB" id="A0A1B7P473"/>
<dbReference type="GO" id="GO:0031624">
    <property type="term" value="F:ubiquitin conjugating enzyme binding"/>
    <property type="evidence" value="ECO:0007669"/>
    <property type="project" value="TreeGrafter"/>
</dbReference>
<dbReference type="GO" id="GO:0061630">
    <property type="term" value="F:ubiquitin protein ligase activity"/>
    <property type="evidence" value="ECO:0007669"/>
    <property type="project" value="TreeGrafter"/>
</dbReference>
<keyword evidence="2" id="KW-1185">Reference proteome</keyword>
<dbReference type="STRING" id="1658172.A0A1B7P473"/>
<protein>
    <submittedName>
        <fullName evidence="1">Uncharacterized protein</fullName>
    </submittedName>
</protein>
<reference evidence="1 2" key="1">
    <citation type="submission" date="2015-07" db="EMBL/GenBank/DDBJ databases">
        <title>Emmonsia species relationships and genome sequence.</title>
        <authorList>
            <person name="Cuomo C.A."/>
            <person name="Schwartz I.S."/>
            <person name="Kenyon C."/>
            <person name="de Hoog G.S."/>
            <person name="Govender N.P."/>
            <person name="Botha A."/>
            <person name="Moreno L."/>
            <person name="de Vries M."/>
            <person name="Munoz J.F."/>
            <person name="Stielow J.B."/>
        </authorList>
    </citation>
    <scope>NUCLEOTIDE SEQUENCE [LARGE SCALE GENOMIC DNA]</scope>
    <source>
        <strain evidence="1 2">CBS 136260</strain>
    </source>
</reference>
<gene>
    <name evidence="1" type="ORF">ACJ72_01804</name>
</gene>
<dbReference type="GO" id="GO:0043161">
    <property type="term" value="P:proteasome-mediated ubiquitin-dependent protein catabolic process"/>
    <property type="evidence" value="ECO:0007669"/>
    <property type="project" value="TreeGrafter"/>
</dbReference>
<evidence type="ECO:0000313" key="1">
    <source>
        <dbReference type="EMBL" id="OAX83825.1"/>
    </source>
</evidence>
<accession>A0A1B7P473</accession>
<name>A0A1B7P473_9EURO</name>
<evidence type="ECO:0000313" key="2">
    <source>
        <dbReference type="Proteomes" id="UP000091918"/>
    </source>
</evidence>
<dbReference type="GO" id="GO:0030332">
    <property type="term" value="F:cyclin binding"/>
    <property type="evidence" value="ECO:0007669"/>
    <property type="project" value="TreeGrafter"/>
</dbReference>
<dbReference type="GO" id="GO:0000209">
    <property type="term" value="P:protein polyubiquitination"/>
    <property type="evidence" value="ECO:0007669"/>
    <property type="project" value="TreeGrafter"/>
</dbReference>
<dbReference type="Proteomes" id="UP000091918">
    <property type="component" value="Unassembled WGS sequence"/>
</dbReference>
<dbReference type="PANTHER" id="PTHR31531">
    <property type="entry name" value="E3 UBIQUITIN-PROTEIN LIGASE E3D FAMILY MEMBER"/>
    <property type="match status" value="1"/>
</dbReference>
<sequence length="141" mass="15774">MIVGTQLLELVERIGTRRFAAHSTEYTSENTRDNKSGLLLWVFNPDLRYSSSPLDSSTGDEVSVTSQRAMKIFYQEVPDIQSILNPAQGAPSPTALEDLSLPLNIYAGVKQALERSGEILPVSARLFRDWRVGLLSRFEEM</sequence>
<dbReference type="InterPro" id="IPR019193">
    <property type="entry name" value="UBQ-conj_enz_E2-bd_prot"/>
</dbReference>
<dbReference type="GO" id="GO:0005634">
    <property type="term" value="C:nucleus"/>
    <property type="evidence" value="ECO:0007669"/>
    <property type="project" value="TreeGrafter"/>
</dbReference>
<dbReference type="GO" id="GO:0051865">
    <property type="term" value="P:protein autoubiquitination"/>
    <property type="evidence" value="ECO:0007669"/>
    <property type="project" value="TreeGrafter"/>
</dbReference>
<dbReference type="PANTHER" id="PTHR31531:SF2">
    <property type="entry name" value="E3 UBIQUITIN-PROTEIN LIGASE E3D"/>
    <property type="match status" value="1"/>
</dbReference>
<dbReference type="GO" id="GO:0006513">
    <property type="term" value="P:protein monoubiquitination"/>
    <property type="evidence" value="ECO:0007669"/>
    <property type="project" value="TreeGrafter"/>
</dbReference>